<protein>
    <recommendedName>
        <fullName evidence="3">SWIM-type domain-containing protein</fullName>
    </recommendedName>
</protein>
<evidence type="ECO:0000256" key="1">
    <source>
        <dbReference type="PROSITE-ProRule" id="PRU00325"/>
    </source>
</evidence>
<dbReference type="PROSITE" id="PS50966">
    <property type="entry name" value="ZF_SWIM"/>
    <property type="match status" value="1"/>
</dbReference>
<reference evidence="4" key="1">
    <citation type="journal article" date="2020" name="Stud. Mycol.">
        <title>101 Dothideomycetes genomes: a test case for predicting lifestyles and emergence of pathogens.</title>
        <authorList>
            <person name="Haridas S."/>
            <person name="Albert R."/>
            <person name="Binder M."/>
            <person name="Bloem J."/>
            <person name="Labutti K."/>
            <person name="Salamov A."/>
            <person name="Andreopoulos B."/>
            <person name="Baker S."/>
            <person name="Barry K."/>
            <person name="Bills G."/>
            <person name="Bluhm B."/>
            <person name="Cannon C."/>
            <person name="Castanera R."/>
            <person name="Culley D."/>
            <person name="Daum C."/>
            <person name="Ezra D."/>
            <person name="Gonzalez J."/>
            <person name="Henrissat B."/>
            <person name="Kuo A."/>
            <person name="Liang C."/>
            <person name="Lipzen A."/>
            <person name="Lutzoni F."/>
            <person name="Magnuson J."/>
            <person name="Mondo S."/>
            <person name="Nolan M."/>
            <person name="Ohm R."/>
            <person name="Pangilinan J."/>
            <person name="Park H.-J."/>
            <person name="Ramirez L."/>
            <person name="Alfaro M."/>
            <person name="Sun H."/>
            <person name="Tritt A."/>
            <person name="Yoshinaga Y."/>
            <person name="Zwiers L.-H."/>
            <person name="Turgeon B."/>
            <person name="Goodwin S."/>
            <person name="Spatafora J."/>
            <person name="Crous P."/>
            <person name="Grigoriev I."/>
        </authorList>
    </citation>
    <scope>NUCLEOTIDE SEQUENCE</scope>
    <source>
        <strain evidence="4">HMLAC05119</strain>
    </source>
</reference>
<keyword evidence="1" id="KW-0863">Zinc-finger</keyword>
<keyword evidence="5" id="KW-1185">Reference proteome</keyword>
<gene>
    <name evidence="4" type="ORF">BDU57DRAFT_437481</name>
</gene>
<feature type="region of interest" description="Disordered" evidence="2">
    <location>
        <begin position="459"/>
        <end position="478"/>
    </location>
</feature>
<dbReference type="Proteomes" id="UP000800096">
    <property type="component" value="Unassembled WGS sequence"/>
</dbReference>
<evidence type="ECO:0000313" key="4">
    <source>
        <dbReference type="EMBL" id="KAF1920144.1"/>
    </source>
</evidence>
<sequence length="478" mass="53737">MSAEQFSKLSLGEEMVTTRAAAARAARTQPRSSSSPGKDHPLQSIELPASSSPTPSLVISTNNLHYNVSTFDSDLRRRVKKGLEDNEMKMKYCTLSPTQPTDGIKHFHIDDDISVAIGGQMVRPKCNCGANEEGLACKHIYWLADQILSTAPEYLDEKPLQFSPDGSTIQSTTPVDILNNKGLESVADDLKWVLQKEDVPKTQDEMTDEMTDMLSVFEPQEALPGEFKSPESPLTSERSRKYQEFARLLSDYAIRDPGVFLQIRDVIDPGFQRRVFFQKIESRISRTFHALDDYIAHGPMNESLDALRLDDPMNESLDALRLDVPKCATRLRALVDAIDDFCMQQNKDEPDARSVAVRAAAALITVLDRVVDRNVNSYEDITWGLEAPSDPRDNNLFVALIGSPSDGDSLFVIDTLQSLPQEDVLRNHWEILQSIEKRLADSETPVSYEDAFRRFVHDSRKRAASETREGEPKRTMQE</sequence>
<evidence type="ECO:0000256" key="2">
    <source>
        <dbReference type="SAM" id="MobiDB-lite"/>
    </source>
</evidence>
<dbReference type="InterPro" id="IPR007527">
    <property type="entry name" value="Znf_SWIM"/>
</dbReference>
<keyword evidence="1" id="KW-0862">Zinc</keyword>
<evidence type="ECO:0000259" key="3">
    <source>
        <dbReference type="PROSITE" id="PS50966"/>
    </source>
</evidence>
<evidence type="ECO:0000313" key="5">
    <source>
        <dbReference type="Proteomes" id="UP000800096"/>
    </source>
</evidence>
<keyword evidence="1" id="KW-0479">Metal-binding</keyword>
<dbReference type="GO" id="GO:0008270">
    <property type="term" value="F:zinc ion binding"/>
    <property type="evidence" value="ECO:0007669"/>
    <property type="project" value="UniProtKB-KW"/>
</dbReference>
<feature type="compositionally biased region" description="Low complexity" evidence="2">
    <location>
        <begin position="18"/>
        <end position="28"/>
    </location>
</feature>
<feature type="region of interest" description="Disordered" evidence="2">
    <location>
        <begin position="18"/>
        <end position="56"/>
    </location>
</feature>
<dbReference type="EMBL" id="ML979132">
    <property type="protein sequence ID" value="KAF1920144.1"/>
    <property type="molecule type" value="Genomic_DNA"/>
</dbReference>
<dbReference type="AlphaFoldDB" id="A0A6A5QZQ2"/>
<accession>A0A6A5QZQ2</accession>
<dbReference type="OrthoDB" id="5387895at2759"/>
<feature type="domain" description="SWIM-type" evidence="3">
    <location>
        <begin position="111"/>
        <end position="148"/>
    </location>
</feature>
<organism evidence="4 5">
    <name type="scientific">Ampelomyces quisqualis</name>
    <name type="common">Powdery mildew agent</name>
    <dbReference type="NCBI Taxonomy" id="50730"/>
    <lineage>
        <taxon>Eukaryota</taxon>
        <taxon>Fungi</taxon>
        <taxon>Dikarya</taxon>
        <taxon>Ascomycota</taxon>
        <taxon>Pezizomycotina</taxon>
        <taxon>Dothideomycetes</taxon>
        <taxon>Pleosporomycetidae</taxon>
        <taxon>Pleosporales</taxon>
        <taxon>Pleosporineae</taxon>
        <taxon>Phaeosphaeriaceae</taxon>
        <taxon>Ampelomyces</taxon>
    </lineage>
</organism>
<name>A0A6A5QZQ2_AMPQU</name>
<proteinExistence type="predicted"/>